<feature type="region of interest" description="Disordered" evidence="1">
    <location>
        <begin position="222"/>
        <end position="272"/>
    </location>
</feature>
<dbReference type="AlphaFoldDB" id="A0A6H5J0T2"/>
<reference evidence="2 3" key="1">
    <citation type="submission" date="2020-02" db="EMBL/GenBank/DDBJ databases">
        <authorList>
            <person name="Ferguson B K."/>
        </authorList>
    </citation>
    <scope>NUCLEOTIDE SEQUENCE [LARGE SCALE GENOMIC DNA]</scope>
</reference>
<evidence type="ECO:0000256" key="1">
    <source>
        <dbReference type="SAM" id="MobiDB-lite"/>
    </source>
</evidence>
<gene>
    <name evidence="2" type="ORF">TBRA_LOCUS15671</name>
</gene>
<dbReference type="EMBL" id="CADCXV010001391">
    <property type="protein sequence ID" value="CAB0044083.1"/>
    <property type="molecule type" value="Genomic_DNA"/>
</dbReference>
<proteinExistence type="predicted"/>
<dbReference type="Proteomes" id="UP000479190">
    <property type="component" value="Unassembled WGS sequence"/>
</dbReference>
<keyword evidence="3" id="KW-1185">Reference proteome</keyword>
<evidence type="ECO:0000313" key="2">
    <source>
        <dbReference type="EMBL" id="CAB0044083.1"/>
    </source>
</evidence>
<name>A0A6H5J0T2_9HYME</name>
<accession>A0A6H5J0T2</accession>
<protein>
    <submittedName>
        <fullName evidence="2">Uncharacterized protein</fullName>
    </submittedName>
</protein>
<sequence>MRWQRGSWPPLPVHATRLWPSQVDDAVVARCTGRQARSPTSGAYACEREGLPRELVVGQMKAPPKRAMHPQDVSCALPSRPVSAYAGANYATRSTRTQLCHHHSRQEQLYQQSPWKNFEEHAGGSRITLRLGRTEYQTPLSRSPLPRTLTSSCRCTRRACGPVSFQRAGIGRGLTCRQSQASPPKNHRRTGRSVCWTQRARFSKESSVTASKPLLKALGASQITSTAFGRGDRRSTPSRTSAPPPERPSRARDGTAASRSTAPWDPRCGERV</sequence>
<evidence type="ECO:0000313" key="3">
    <source>
        <dbReference type="Proteomes" id="UP000479190"/>
    </source>
</evidence>
<organism evidence="2 3">
    <name type="scientific">Trichogramma brassicae</name>
    <dbReference type="NCBI Taxonomy" id="86971"/>
    <lineage>
        <taxon>Eukaryota</taxon>
        <taxon>Metazoa</taxon>
        <taxon>Ecdysozoa</taxon>
        <taxon>Arthropoda</taxon>
        <taxon>Hexapoda</taxon>
        <taxon>Insecta</taxon>
        <taxon>Pterygota</taxon>
        <taxon>Neoptera</taxon>
        <taxon>Endopterygota</taxon>
        <taxon>Hymenoptera</taxon>
        <taxon>Apocrita</taxon>
        <taxon>Proctotrupomorpha</taxon>
        <taxon>Chalcidoidea</taxon>
        <taxon>Trichogrammatidae</taxon>
        <taxon>Trichogramma</taxon>
    </lineage>
</organism>